<organism evidence="4 5">
    <name type="scientific">Malus baccata</name>
    <name type="common">Siberian crab apple</name>
    <name type="synonym">Pyrus baccata</name>
    <dbReference type="NCBI Taxonomy" id="106549"/>
    <lineage>
        <taxon>Eukaryota</taxon>
        <taxon>Viridiplantae</taxon>
        <taxon>Streptophyta</taxon>
        <taxon>Embryophyta</taxon>
        <taxon>Tracheophyta</taxon>
        <taxon>Spermatophyta</taxon>
        <taxon>Magnoliopsida</taxon>
        <taxon>eudicotyledons</taxon>
        <taxon>Gunneridae</taxon>
        <taxon>Pentapetalae</taxon>
        <taxon>rosids</taxon>
        <taxon>fabids</taxon>
        <taxon>Rosales</taxon>
        <taxon>Rosaceae</taxon>
        <taxon>Amygdaloideae</taxon>
        <taxon>Maleae</taxon>
        <taxon>Malus</taxon>
    </lineage>
</organism>
<dbReference type="Gene3D" id="1.10.555.10">
    <property type="entry name" value="Rho GTPase activation protein"/>
    <property type="match status" value="1"/>
</dbReference>
<dbReference type="AlphaFoldDB" id="A0A540NIT7"/>
<feature type="domain" description="Rho-GAP" evidence="3">
    <location>
        <begin position="1"/>
        <end position="59"/>
    </location>
</feature>
<keyword evidence="5" id="KW-1185">Reference proteome</keyword>
<dbReference type="SUPFAM" id="SSF48350">
    <property type="entry name" value="GTPase activation domain, GAP"/>
    <property type="match status" value="1"/>
</dbReference>
<proteinExistence type="predicted"/>
<dbReference type="GO" id="GO:0005096">
    <property type="term" value="F:GTPase activator activity"/>
    <property type="evidence" value="ECO:0007669"/>
    <property type="project" value="UniProtKB-KW"/>
</dbReference>
<evidence type="ECO:0000313" key="4">
    <source>
        <dbReference type="EMBL" id="TQE10944.1"/>
    </source>
</evidence>
<protein>
    <recommendedName>
        <fullName evidence="3">Rho-GAP domain-containing protein</fullName>
    </recommendedName>
</protein>
<evidence type="ECO:0000313" key="5">
    <source>
        <dbReference type="Proteomes" id="UP000315295"/>
    </source>
</evidence>
<keyword evidence="1" id="KW-0343">GTPase activation</keyword>
<dbReference type="InterPro" id="IPR000198">
    <property type="entry name" value="RhoGAP_dom"/>
</dbReference>
<evidence type="ECO:0000256" key="1">
    <source>
        <dbReference type="ARBA" id="ARBA00022468"/>
    </source>
</evidence>
<accession>A0A540NIT7</accession>
<reference evidence="4 5" key="1">
    <citation type="journal article" date="2019" name="G3 (Bethesda)">
        <title>Sequencing of a Wild Apple (Malus baccata) Genome Unravels the Differences Between Cultivated and Wild Apple Species Regarding Disease Resistance and Cold Tolerance.</title>
        <authorList>
            <person name="Chen X."/>
        </authorList>
    </citation>
    <scope>NUCLEOTIDE SEQUENCE [LARGE SCALE GENOMIC DNA]</scope>
    <source>
        <strain evidence="5">cv. Shandingzi</strain>
        <tissue evidence="4">Leaves</tissue>
    </source>
</reference>
<dbReference type="EMBL" id="VIEB01000034">
    <property type="protein sequence ID" value="TQE10944.1"/>
    <property type="molecule type" value="Genomic_DNA"/>
</dbReference>
<dbReference type="Proteomes" id="UP000315295">
    <property type="component" value="Unassembled WGS sequence"/>
</dbReference>
<dbReference type="PANTHER" id="PTHR23177:SF35">
    <property type="entry name" value="RHO GTPASE-ACTIVATING PROTEIN GACA"/>
    <property type="match status" value="1"/>
</dbReference>
<feature type="region of interest" description="Disordered" evidence="2">
    <location>
        <begin position="29"/>
        <end position="55"/>
    </location>
</feature>
<gene>
    <name evidence="4" type="ORF">C1H46_003359</name>
</gene>
<dbReference type="STRING" id="106549.A0A540NIT7"/>
<name>A0A540NIT7_MALBA</name>
<evidence type="ECO:0000259" key="3">
    <source>
        <dbReference type="PROSITE" id="PS50238"/>
    </source>
</evidence>
<comment type="caution">
    <text evidence="4">The sequence shown here is derived from an EMBL/GenBank/DDBJ whole genome shotgun (WGS) entry which is preliminary data.</text>
</comment>
<dbReference type="PROSITE" id="PS50238">
    <property type="entry name" value="RHOGAP"/>
    <property type="match status" value="1"/>
</dbReference>
<evidence type="ECO:0000256" key="2">
    <source>
        <dbReference type="SAM" id="MobiDB-lite"/>
    </source>
</evidence>
<dbReference type="InterPro" id="IPR044785">
    <property type="entry name" value="RopGAP1-5"/>
</dbReference>
<dbReference type="GO" id="GO:0007165">
    <property type="term" value="P:signal transduction"/>
    <property type="evidence" value="ECO:0007669"/>
    <property type="project" value="InterPro"/>
</dbReference>
<dbReference type="PANTHER" id="PTHR23177">
    <property type="entry name" value="MKIAA1688 PROTEIN"/>
    <property type="match status" value="1"/>
</dbReference>
<sequence length="105" mass="11925">MADVVEEEELNKMNARSIAMVFSPNMTQEMDTGSELEGPTSDYEESARSSEDEDEVRVFVKTLRGEQNCRKQLGADRSTNRRVARGISEPSKLLELQHGLWHIIL</sequence>
<dbReference type="InterPro" id="IPR008936">
    <property type="entry name" value="Rho_GTPase_activation_prot"/>
</dbReference>